<dbReference type="InterPro" id="IPR036322">
    <property type="entry name" value="WD40_repeat_dom_sf"/>
</dbReference>
<comment type="cofactor">
    <cofactor evidence="11">
        <name>Mg(2+)</name>
        <dbReference type="ChEBI" id="CHEBI:18420"/>
    </cofactor>
    <text evidence="11">Requires a divalent cation, most likely magnesium in vivo, as an electrophilic catalyst to aid phosphoryl group transfer. It is the chelate of the metal and the nucleotide that is the actual substrate.</text>
</comment>
<feature type="domain" description="Carbohydrate kinase PfkB" evidence="14">
    <location>
        <begin position="20"/>
        <end position="333"/>
    </location>
</feature>
<comment type="subunit">
    <text evidence="11">Homodimer.</text>
</comment>
<comment type="function">
    <text evidence="11">Catalyzes the phosphorylation of ribose at O-5 in a reaction requiring ATP and magnesium. The resulting D-ribose-5-phosphate can then be used either for sythesis of nucleotides, histidine, and tryptophan, or as a component of the pentose phosphate pathway.</text>
</comment>
<evidence type="ECO:0000256" key="5">
    <source>
        <dbReference type="ARBA" id="ARBA00022741"/>
    </source>
</evidence>
<keyword evidence="11" id="KW-0963">Cytoplasm</keyword>
<evidence type="ECO:0000256" key="10">
    <source>
        <dbReference type="ARBA" id="ARBA00023277"/>
    </source>
</evidence>
<evidence type="ECO:0000256" key="1">
    <source>
        <dbReference type="ARBA" id="ARBA00022574"/>
    </source>
</evidence>
<keyword evidence="10 11" id="KW-0119">Carbohydrate metabolism</keyword>
<feature type="binding site" evidence="11">
    <location>
        <position position="331"/>
    </location>
    <ligand>
        <name>K(+)</name>
        <dbReference type="ChEBI" id="CHEBI:29103"/>
    </ligand>
</feature>
<reference evidence="15" key="1">
    <citation type="submission" date="2023-03" db="EMBL/GenBank/DDBJ databases">
        <title>Mating type loci evolution in Malassezia.</title>
        <authorList>
            <person name="Coelho M.A."/>
        </authorList>
    </citation>
    <scope>NUCLEOTIDE SEQUENCE</scope>
    <source>
        <strain evidence="15">CBS 11721</strain>
    </source>
</reference>
<evidence type="ECO:0000256" key="2">
    <source>
        <dbReference type="ARBA" id="ARBA00022679"/>
    </source>
</evidence>
<evidence type="ECO:0000256" key="12">
    <source>
        <dbReference type="PROSITE-ProRule" id="PRU00221"/>
    </source>
</evidence>
<dbReference type="InterPro" id="IPR029056">
    <property type="entry name" value="Ribokinase-like"/>
</dbReference>
<accession>A0AAF0J702</accession>
<gene>
    <name evidence="15" type="primary">RBK1</name>
    <name evidence="15" type="ORF">MCUN1_001993</name>
</gene>
<sequence>MYHQFPGVIVPLCLVRSSINIDESFQVPHIVKPGETISSTGLISRAGGKGANVAAAIALAGARVRMLGSVGSDATWPISELRKRDVDVNFVRVSNTQPTGRAFIQIAEDGENSIVLVKGANHEQDYSLDSPASWLAHATHLMLQNEIPFSTTAAYAQYALTLKDSANDKRVFTVFNPSPMLNADEIKQFPWAAVDALIINDGEAQELLAAFGTTAVPGDAASALGDLDALSRTSWIVVTHGAKGVTAAIKLDPASDTEREVIELPAVRTKARDTTGAGDTFAGYLVAGLMEVHADRSAVGSRIKRAEAEAILRAATVAAAIAVESEGAMESIPDGKNVSARPRNVPAVPLPTVVDSKPYTSPTKSTDAQCSPPPSPTLATRKCGRAAALNAAALPQHALYALKTRRTLGARVAPVDTTSYLDSFSSDPDAYYIVESACVDHAAASMLSSAYTHSAVCGGAQCLAVGDDEGRVHLIDTSVAPRSLADSAVKLSTRPLVDGSIFELQWRFDDRVLGVGSSDYAVSAWDVEHELCVARYDAHGGSPRTLAWDPHGAGRLLASGGRDGSIYLWDLRLESPAVHIAGAHGRLTGGRRGRALTAGVTSLAYVDGMLASAGCGNSTVKLWDMRMISKRPKPRAESTGLSQGAHGISSLAVCTAQSRIYAACTNGCVYGLRTSMDGDTVTLYDEAQASNTLYARMSLYNDRFLAVGCNTGDVTLWDTAHPLQR</sequence>
<feature type="binding site" evidence="11">
    <location>
        <begin position="48"/>
        <end position="52"/>
    </location>
    <ligand>
        <name>substrate</name>
    </ligand>
</feature>
<dbReference type="PANTHER" id="PTHR10584">
    <property type="entry name" value="SUGAR KINASE"/>
    <property type="match status" value="1"/>
</dbReference>
<feature type="compositionally biased region" description="Polar residues" evidence="13">
    <location>
        <begin position="358"/>
        <end position="369"/>
    </location>
</feature>
<dbReference type="Pfam" id="PF00294">
    <property type="entry name" value="PfkB"/>
    <property type="match status" value="1"/>
</dbReference>
<feature type="binding site" evidence="11">
    <location>
        <position position="275"/>
    </location>
    <ligand>
        <name>K(+)</name>
        <dbReference type="ChEBI" id="CHEBI:29103"/>
    </ligand>
</feature>
<feature type="binding site" evidence="11">
    <location>
        <position position="273"/>
    </location>
    <ligand>
        <name>K(+)</name>
        <dbReference type="ChEBI" id="CHEBI:29103"/>
    </ligand>
</feature>
<comment type="catalytic activity">
    <reaction evidence="11">
        <text>D-ribose + ATP = D-ribose 5-phosphate + ADP + H(+)</text>
        <dbReference type="Rhea" id="RHEA:13697"/>
        <dbReference type="ChEBI" id="CHEBI:15378"/>
        <dbReference type="ChEBI" id="CHEBI:30616"/>
        <dbReference type="ChEBI" id="CHEBI:47013"/>
        <dbReference type="ChEBI" id="CHEBI:78346"/>
        <dbReference type="ChEBI" id="CHEBI:456216"/>
        <dbReference type="EC" id="2.7.1.15"/>
    </reaction>
</comment>
<evidence type="ECO:0000256" key="11">
    <source>
        <dbReference type="HAMAP-Rule" id="MF_03215"/>
    </source>
</evidence>
<evidence type="ECO:0000256" key="3">
    <source>
        <dbReference type="ARBA" id="ARBA00022723"/>
    </source>
</evidence>
<keyword evidence="2 11" id="KW-0808">Transferase</keyword>
<feature type="active site" description="Proton acceptor" evidence="11">
    <location>
        <position position="279"/>
    </location>
</feature>
<dbReference type="SMART" id="SM00320">
    <property type="entry name" value="WD40"/>
    <property type="match status" value="4"/>
</dbReference>
<feature type="binding site" evidence="11">
    <location>
        <begin position="278"/>
        <end position="279"/>
    </location>
    <ligand>
        <name>ATP</name>
        <dbReference type="ChEBI" id="CHEBI:30616"/>
    </ligand>
</feature>
<dbReference type="InterPro" id="IPR019775">
    <property type="entry name" value="WD40_repeat_CS"/>
</dbReference>
<feature type="binding site" evidence="11">
    <location>
        <position position="279"/>
    </location>
    <ligand>
        <name>substrate</name>
    </ligand>
</feature>
<feature type="binding site" evidence="11">
    <location>
        <position position="327"/>
    </location>
    <ligand>
        <name>K(+)</name>
        <dbReference type="ChEBI" id="CHEBI:29103"/>
    </ligand>
</feature>
<dbReference type="PROSITE" id="PS50082">
    <property type="entry name" value="WD_REPEATS_2"/>
    <property type="match status" value="1"/>
</dbReference>
<feature type="binding site" evidence="11">
    <location>
        <begin position="239"/>
        <end position="244"/>
    </location>
    <ligand>
        <name>ATP</name>
        <dbReference type="ChEBI" id="CHEBI:30616"/>
    </ligand>
</feature>
<dbReference type="Pfam" id="PF00400">
    <property type="entry name" value="WD40"/>
    <property type="match status" value="1"/>
</dbReference>
<evidence type="ECO:0000313" key="15">
    <source>
        <dbReference type="EMBL" id="WFD35144.1"/>
    </source>
</evidence>
<protein>
    <recommendedName>
        <fullName evidence="11">Ribokinase</fullName>
        <shortName evidence="11">RK</shortName>
        <ecNumber evidence="11">2.7.1.15</ecNumber>
    </recommendedName>
</protein>
<keyword evidence="1 12" id="KW-0853">WD repeat</keyword>
<dbReference type="SUPFAM" id="SSF53613">
    <property type="entry name" value="Ribokinase-like"/>
    <property type="match status" value="1"/>
</dbReference>
<keyword evidence="16" id="KW-1185">Reference proteome</keyword>
<keyword evidence="4" id="KW-0677">Repeat</keyword>
<evidence type="ECO:0000256" key="13">
    <source>
        <dbReference type="SAM" id="MobiDB-lite"/>
    </source>
</evidence>
<keyword evidence="8 11" id="KW-0460">Magnesium</keyword>
<comment type="subcellular location">
    <subcellularLocation>
        <location evidence="11">Cytoplasm</location>
    </subcellularLocation>
    <subcellularLocation>
        <location evidence="11">Nucleus</location>
    </subcellularLocation>
</comment>
<feature type="binding site" evidence="11">
    <location>
        <position position="322"/>
    </location>
    <ligand>
        <name>K(+)</name>
        <dbReference type="ChEBI" id="CHEBI:29103"/>
    </ligand>
</feature>
<dbReference type="PROSITE" id="PS50294">
    <property type="entry name" value="WD_REPEATS_REGION"/>
    <property type="match status" value="1"/>
</dbReference>
<dbReference type="CDD" id="cd01174">
    <property type="entry name" value="ribokinase"/>
    <property type="match status" value="1"/>
</dbReference>
<feature type="binding site" evidence="11">
    <location>
        <begin position="20"/>
        <end position="22"/>
    </location>
    <ligand>
        <name>substrate</name>
    </ligand>
</feature>
<dbReference type="GO" id="GO:0046872">
    <property type="term" value="F:metal ion binding"/>
    <property type="evidence" value="ECO:0007669"/>
    <property type="project" value="UniProtKB-KW"/>
</dbReference>
<comment type="caution">
    <text evidence="11">Lacks conserved residue(s) required for the propagation of feature annotation.</text>
</comment>
<dbReference type="GO" id="GO:0005737">
    <property type="term" value="C:cytoplasm"/>
    <property type="evidence" value="ECO:0007669"/>
    <property type="project" value="UniProtKB-SubCell"/>
</dbReference>
<dbReference type="InterPro" id="IPR002139">
    <property type="entry name" value="Ribo/fructo_kinase"/>
</dbReference>
<keyword evidence="11" id="KW-0539">Nucleus</keyword>
<keyword evidence="7 11" id="KW-0067">ATP-binding</keyword>
<feature type="region of interest" description="Disordered" evidence="13">
    <location>
        <begin position="331"/>
        <end position="379"/>
    </location>
</feature>
<dbReference type="GO" id="GO:0019303">
    <property type="term" value="P:D-ribose catabolic process"/>
    <property type="evidence" value="ECO:0007669"/>
    <property type="project" value="UniProtKB-UniRule"/>
</dbReference>
<dbReference type="HAMAP" id="MF_01987">
    <property type="entry name" value="Ribokinase"/>
    <property type="match status" value="1"/>
</dbReference>
<evidence type="ECO:0000313" key="16">
    <source>
        <dbReference type="Proteomes" id="UP001219933"/>
    </source>
</evidence>
<keyword evidence="9 11" id="KW-0630">Potassium</keyword>
<dbReference type="SUPFAM" id="SSF50978">
    <property type="entry name" value="WD40 repeat-like"/>
    <property type="match status" value="1"/>
</dbReference>
<dbReference type="GO" id="GO:0005524">
    <property type="term" value="F:ATP binding"/>
    <property type="evidence" value="ECO:0007669"/>
    <property type="project" value="UniProtKB-UniRule"/>
</dbReference>
<dbReference type="EC" id="2.7.1.15" evidence="11"/>
<dbReference type="PRINTS" id="PR00990">
    <property type="entry name" value="RIBOKINASE"/>
</dbReference>
<keyword evidence="6 11" id="KW-0418">Kinase</keyword>
<dbReference type="GO" id="GO:0004747">
    <property type="term" value="F:ribokinase activity"/>
    <property type="evidence" value="ECO:0007669"/>
    <property type="project" value="UniProtKB-UniRule"/>
</dbReference>
<dbReference type="InterPro" id="IPR001680">
    <property type="entry name" value="WD40_rpt"/>
</dbReference>
<evidence type="ECO:0000256" key="8">
    <source>
        <dbReference type="ARBA" id="ARBA00022842"/>
    </source>
</evidence>
<dbReference type="PANTHER" id="PTHR10584:SF166">
    <property type="entry name" value="RIBOKINASE"/>
    <property type="match status" value="1"/>
</dbReference>
<comment type="pathway">
    <text evidence="11">Carbohydrate metabolism; D-ribose degradation; D-ribose 5-phosphate from beta-D-ribopyranose: step 2/2.</text>
</comment>
<evidence type="ECO:0000256" key="4">
    <source>
        <dbReference type="ARBA" id="ARBA00022737"/>
    </source>
</evidence>
<proteinExistence type="inferred from homology"/>
<dbReference type="GO" id="GO:0005634">
    <property type="term" value="C:nucleus"/>
    <property type="evidence" value="ECO:0007669"/>
    <property type="project" value="UniProtKB-SubCell"/>
</dbReference>
<keyword evidence="3 11" id="KW-0479">Metal-binding</keyword>
<dbReference type="InterPro" id="IPR011877">
    <property type="entry name" value="Ribokinase"/>
</dbReference>
<evidence type="ECO:0000259" key="14">
    <source>
        <dbReference type="Pfam" id="PF00294"/>
    </source>
</evidence>
<comment type="similarity">
    <text evidence="11">Belongs to the carbohydrate kinase PfkB family. Ribokinase subfamily.</text>
</comment>
<feature type="repeat" description="WD" evidence="12">
    <location>
        <begin position="536"/>
        <end position="572"/>
    </location>
</feature>
<feature type="binding site" evidence="11">
    <location>
        <position position="146"/>
    </location>
    <ligand>
        <name>substrate</name>
    </ligand>
</feature>
<evidence type="ECO:0000256" key="9">
    <source>
        <dbReference type="ARBA" id="ARBA00022958"/>
    </source>
</evidence>
<evidence type="ECO:0000256" key="6">
    <source>
        <dbReference type="ARBA" id="ARBA00022777"/>
    </source>
</evidence>
<evidence type="ECO:0000256" key="7">
    <source>
        <dbReference type="ARBA" id="ARBA00022840"/>
    </source>
</evidence>
<dbReference type="AlphaFoldDB" id="A0AAF0J702"/>
<dbReference type="EMBL" id="CP119879">
    <property type="protein sequence ID" value="WFD35144.1"/>
    <property type="molecule type" value="Genomic_DNA"/>
</dbReference>
<dbReference type="PROSITE" id="PS00678">
    <property type="entry name" value="WD_REPEATS_1"/>
    <property type="match status" value="1"/>
</dbReference>
<organism evidence="15 16">
    <name type="scientific">Malassezia cuniculi</name>
    <dbReference type="NCBI Taxonomy" id="948313"/>
    <lineage>
        <taxon>Eukaryota</taxon>
        <taxon>Fungi</taxon>
        <taxon>Dikarya</taxon>
        <taxon>Basidiomycota</taxon>
        <taxon>Ustilaginomycotina</taxon>
        <taxon>Malasseziomycetes</taxon>
        <taxon>Malasseziales</taxon>
        <taxon>Malasseziaceae</taxon>
        <taxon>Malassezia</taxon>
    </lineage>
</organism>
<comment type="activity regulation">
    <text evidence="11">Activated by a monovalent cation that binds near, but not in, the active site. The most likely occupant of the site in vivo is potassium. Ion binding induces a conformational change that may alter substrate affinity.</text>
</comment>
<dbReference type="Proteomes" id="UP001219933">
    <property type="component" value="Chromosome 3"/>
</dbReference>
<feature type="binding site" evidence="11">
    <location>
        <position position="200"/>
    </location>
    <ligand>
        <name>ATP</name>
        <dbReference type="ChEBI" id="CHEBI:30616"/>
    </ligand>
</feature>
<dbReference type="InterPro" id="IPR015943">
    <property type="entry name" value="WD40/YVTN_repeat-like_dom_sf"/>
</dbReference>
<dbReference type="Gene3D" id="3.40.1190.20">
    <property type="match status" value="1"/>
</dbReference>
<feature type="binding site" evidence="11">
    <location>
        <position position="325"/>
    </location>
    <ligand>
        <name>K(+)</name>
        <dbReference type="ChEBI" id="CHEBI:29103"/>
    </ligand>
</feature>
<dbReference type="InterPro" id="IPR011611">
    <property type="entry name" value="PfkB_dom"/>
</dbReference>
<name>A0AAF0J702_9BASI</name>
<keyword evidence="5 11" id="KW-0547">Nucleotide-binding</keyword>
<dbReference type="Gene3D" id="2.130.10.10">
    <property type="entry name" value="YVTN repeat-like/Quinoprotein amine dehydrogenase"/>
    <property type="match status" value="1"/>
</dbReference>